<feature type="compositionally biased region" description="Basic and acidic residues" evidence="1">
    <location>
        <begin position="97"/>
        <end position="115"/>
    </location>
</feature>
<proteinExistence type="predicted"/>
<dbReference type="GeneID" id="300581862"/>
<gene>
    <name evidence="2" type="ORF">CCMA1212_010364</name>
</gene>
<protein>
    <submittedName>
        <fullName evidence="2">Uncharacterized protein</fullName>
    </submittedName>
</protein>
<sequence length="132" mass="14606">MALLSLPFVHGKVLHTVAGPGERSGNQRWHALKLLVSDSIDSSILSSYITIPTQQHRHRHPSSGVLTCFPVAICARRPPLRPANVKARLIKEIDARVKDKEKQAADEKKAEEAKKVSRSSMRSNGVGRRRGI</sequence>
<dbReference type="EMBL" id="PPTA01000026">
    <property type="protein sequence ID" value="TFA97813.1"/>
    <property type="molecule type" value="Genomic_DNA"/>
</dbReference>
<comment type="caution">
    <text evidence="2">The sequence shown here is derived from an EMBL/GenBank/DDBJ whole genome shotgun (WGS) entry which is preliminary data.</text>
</comment>
<organism evidence="2 3">
    <name type="scientific">Trichoderma ghanense</name>
    <dbReference type="NCBI Taxonomy" id="65468"/>
    <lineage>
        <taxon>Eukaryota</taxon>
        <taxon>Fungi</taxon>
        <taxon>Dikarya</taxon>
        <taxon>Ascomycota</taxon>
        <taxon>Pezizomycotina</taxon>
        <taxon>Sordariomycetes</taxon>
        <taxon>Hypocreomycetidae</taxon>
        <taxon>Hypocreales</taxon>
        <taxon>Hypocreaceae</taxon>
        <taxon>Trichoderma</taxon>
    </lineage>
</organism>
<evidence type="ECO:0000256" key="1">
    <source>
        <dbReference type="SAM" id="MobiDB-lite"/>
    </source>
</evidence>
<accession>A0ABY2GQ37</accession>
<keyword evidence="3" id="KW-1185">Reference proteome</keyword>
<evidence type="ECO:0000313" key="3">
    <source>
        <dbReference type="Proteomes" id="UP001642720"/>
    </source>
</evidence>
<evidence type="ECO:0000313" key="2">
    <source>
        <dbReference type="EMBL" id="TFA97813.1"/>
    </source>
</evidence>
<reference evidence="2 3" key="1">
    <citation type="submission" date="2018-01" db="EMBL/GenBank/DDBJ databases">
        <title>Genome characterization of the sugarcane-associated fungus Trichoderma ghanense CCMA-1212 and their application in lignocelulose bioconversion.</title>
        <authorList>
            <person name="Steindorff A.S."/>
            <person name="Mendes T.D."/>
            <person name="Vilela E.S.D."/>
            <person name="Rodrigues D.S."/>
            <person name="Formighieri E.F."/>
            <person name="Melo I.S."/>
            <person name="Favaro L.C.L."/>
        </authorList>
    </citation>
    <scope>NUCLEOTIDE SEQUENCE [LARGE SCALE GENOMIC DNA]</scope>
    <source>
        <strain evidence="2 3">CCMA-1212</strain>
    </source>
</reference>
<feature type="region of interest" description="Disordered" evidence="1">
    <location>
        <begin position="97"/>
        <end position="132"/>
    </location>
</feature>
<name>A0ABY2GQ37_9HYPO</name>
<dbReference type="RefSeq" id="XP_073554015.1">
    <property type="nucleotide sequence ID" value="XM_073707412.1"/>
</dbReference>
<dbReference type="Proteomes" id="UP001642720">
    <property type="component" value="Unassembled WGS sequence"/>
</dbReference>